<evidence type="ECO:0000256" key="2">
    <source>
        <dbReference type="ARBA" id="ARBA00007102"/>
    </source>
</evidence>
<name>A0A0R3QTW4_9BILA</name>
<gene>
    <name evidence="9" type="ORF">BTMF_LOCUS9200</name>
</gene>
<accession>A0A0R3QTW4</accession>
<evidence type="ECO:0000256" key="4">
    <source>
        <dbReference type="ARBA" id="ARBA00023128"/>
    </source>
</evidence>
<dbReference type="InterPro" id="IPR040055">
    <property type="entry name" value="Ribosomal_uS10m"/>
</dbReference>
<dbReference type="EMBL" id="UZAG01016817">
    <property type="protein sequence ID" value="VDO31025.1"/>
    <property type="molecule type" value="Genomic_DNA"/>
</dbReference>
<evidence type="ECO:0000259" key="8">
    <source>
        <dbReference type="SMART" id="SM01403"/>
    </source>
</evidence>
<feature type="domain" description="Small ribosomal subunit protein uS10" evidence="8">
    <location>
        <begin position="58"/>
        <end position="155"/>
    </location>
</feature>
<keyword evidence="3" id="KW-0689">Ribosomal protein</keyword>
<dbReference type="SMART" id="SM01403">
    <property type="entry name" value="Ribosomal_S10"/>
    <property type="match status" value="1"/>
</dbReference>
<dbReference type="WBParaSite" id="BTMF_0001116601-mRNA-1">
    <property type="protein sequence ID" value="BTMF_0001116601-mRNA-1"/>
    <property type="gene ID" value="BTMF_0001116601"/>
</dbReference>
<dbReference type="GO" id="GO:0005763">
    <property type="term" value="C:mitochondrial small ribosomal subunit"/>
    <property type="evidence" value="ECO:0007669"/>
    <property type="project" value="InterPro"/>
</dbReference>
<dbReference type="PANTHER" id="PTHR13334:SF4">
    <property type="entry name" value="SMALL RIBOSOMAL SUBUNIT PROTEIN US10M"/>
    <property type="match status" value="1"/>
</dbReference>
<dbReference type="InterPro" id="IPR027486">
    <property type="entry name" value="Ribosomal_uS10_dom"/>
</dbReference>
<sequence length="242" mass="28132">MFGRVHVVRGFLDVYLSSVIPSVRPYSRIAAPLTYLKFRPSFKQDSIVELDRLFPRIELEYRGHDKAVLKSYTTFLKAVCKHLELEIVSVKVFPYVWWIQNALRAKFAKKKNQIHYETRTHIRQLTIRHVTGSTASTFLEYIQRNIPEGVAMKVTYDEIAVLPETIRSKMKLMQSNDENFSIATPTMTEEEKIAEALVNENNKLSASKDEVSAVDREKKLSDKMFLFYRVDIQVISVNLRHS</sequence>
<reference evidence="9 10" key="2">
    <citation type="submission" date="2018-11" db="EMBL/GenBank/DDBJ databases">
        <authorList>
            <consortium name="Pathogen Informatics"/>
        </authorList>
    </citation>
    <scope>NUCLEOTIDE SEQUENCE [LARGE SCALE GENOMIC DNA]</scope>
</reference>
<evidence type="ECO:0000256" key="6">
    <source>
        <dbReference type="ARBA" id="ARBA00035261"/>
    </source>
</evidence>
<evidence type="ECO:0000313" key="9">
    <source>
        <dbReference type="EMBL" id="VDO31025.1"/>
    </source>
</evidence>
<dbReference type="Gene3D" id="3.30.70.600">
    <property type="entry name" value="Ribosomal protein S10 domain"/>
    <property type="match status" value="1"/>
</dbReference>
<proteinExistence type="inferred from homology"/>
<reference evidence="11" key="1">
    <citation type="submission" date="2017-02" db="UniProtKB">
        <authorList>
            <consortium name="WormBaseParasite"/>
        </authorList>
    </citation>
    <scope>IDENTIFICATION</scope>
</reference>
<comment type="similarity">
    <text evidence="2">Belongs to the universal ribosomal protein uS10 family.</text>
</comment>
<dbReference type="STRING" id="42155.A0A0R3QTW4"/>
<keyword evidence="5" id="KW-0687">Ribonucleoprotein</keyword>
<keyword evidence="4" id="KW-0496">Mitochondrion</keyword>
<dbReference type="Proteomes" id="UP000280834">
    <property type="component" value="Unassembled WGS sequence"/>
</dbReference>
<dbReference type="InterPro" id="IPR036838">
    <property type="entry name" value="Ribosomal_uS10_dom_sf"/>
</dbReference>
<dbReference type="AlphaFoldDB" id="A0A0R3QTW4"/>
<dbReference type="PANTHER" id="PTHR13334">
    <property type="entry name" value="MITOCHONDRIAL 28S RIBOSOMAL PROTEIN S10"/>
    <property type="match status" value="1"/>
</dbReference>
<comment type="subcellular location">
    <subcellularLocation>
        <location evidence="1">Mitochondrion</location>
    </subcellularLocation>
</comment>
<evidence type="ECO:0000256" key="7">
    <source>
        <dbReference type="ARBA" id="ARBA00035544"/>
    </source>
</evidence>
<organism evidence="11">
    <name type="scientific">Brugia timori</name>
    <dbReference type="NCBI Taxonomy" id="42155"/>
    <lineage>
        <taxon>Eukaryota</taxon>
        <taxon>Metazoa</taxon>
        <taxon>Ecdysozoa</taxon>
        <taxon>Nematoda</taxon>
        <taxon>Chromadorea</taxon>
        <taxon>Rhabditida</taxon>
        <taxon>Spirurina</taxon>
        <taxon>Spiruromorpha</taxon>
        <taxon>Filarioidea</taxon>
        <taxon>Onchocercidae</taxon>
        <taxon>Brugia</taxon>
    </lineage>
</organism>
<evidence type="ECO:0000313" key="10">
    <source>
        <dbReference type="Proteomes" id="UP000280834"/>
    </source>
</evidence>
<dbReference type="Pfam" id="PF00338">
    <property type="entry name" value="Ribosomal_S10"/>
    <property type="match status" value="1"/>
</dbReference>
<dbReference type="SUPFAM" id="SSF54999">
    <property type="entry name" value="Ribosomal protein S10"/>
    <property type="match status" value="1"/>
</dbReference>
<evidence type="ECO:0000256" key="1">
    <source>
        <dbReference type="ARBA" id="ARBA00004173"/>
    </source>
</evidence>
<evidence type="ECO:0000313" key="11">
    <source>
        <dbReference type="WBParaSite" id="BTMF_0001116601-mRNA-1"/>
    </source>
</evidence>
<evidence type="ECO:0000256" key="5">
    <source>
        <dbReference type="ARBA" id="ARBA00023274"/>
    </source>
</evidence>
<keyword evidence="10" id="KW-1185">Reference proteome</keyword>
<protein>
    <recommendedName>
        <fullName evidence="6">Small ribosomal subunit protein uS10m</fullName>
    </recommendedName>
    <alternativeName>
        <fullName evidence="7">28S ribosomal protein S10, mitochondrial</fullName>
    </alternativeName>
</protein>
<evidence type="ECO:0000256" key="3">
    <source>
        <dbReference type="ARBA" id="ARBA00022980"/>
    </source>
</evidence>